<accession>A0A8X9A7G7</accession>
<evidence type="ECO:0000313" key="3">
    <source>
        <dbReference type="Proteomes" id="UP000298416"/>
    </source>
</evidence>
<name>A0A8X9A7G7_SALSN</name>
<evidence type="ECO:0000256" key="1">
    <source>
        <dbReference type="SAM" id="MobiDB-lite"/>
    </source>
</evidence>
<keyword evidence="3" id="KW-1185">Reference proteome</keyword>
<evidence type="ECO:0000313" key="2">
    <source>
        <dbReference type="EMBL" id="KAG6430391.1"/>
    </source>
</evidence>
<protein>
    <submittedName>
        <fullName evidence="2">Uncharacterized protein</fullName>
    </submittedName>
</protein>
<reference evidence="2" key="2">
    <citation type="submission" date="2020-08" db="EMBL/GenBank/DDBJ databases">
        <title>Plant Genome Project.</title>
        <authorList>
            <person name="Zhang R.-G."/>
        </authorList>
    </citation>
    <scope>NUCLEOTIDE SEQUENCE</scope>
    <source>
        <strain evidence="2">Huo1</strain>
        <tissue evidence="2">Leaf</tissue>
    </source>
</reference>
<gene>
    <name evidence="2" type="ORF">SASPL_108456</name>
</gene>
<reference evidence="2" key="1">
    <citation type="submission" date="2018-01" db="EMBL/GenBank/DDBJ databases">
        <authorList>
            <person name="Mao J.F."/>
        </authorList>
    </citation>
    <scope>NUCLEOTIDE SEQUENCE</scope>
    <source>
        <strain evidence="2">Huo1</strain>
        <tissue evidence="2">Leaf</tissue>
    </source>
</reference>
<proteinExistence type="predicted"/>
<dbReference type="AlphaFoldDB" id="A0A8X9A7G7"/>
<organism evidence="2">
    <name type="scientific">Salvia splendens</name>
    <name type="common">Scarlet sage</name>
    <dbReference type="NCBI Taxonomy" id="180675"/>
    <lineage>
        <taxon>Eukaryota</taxon>
        <taxon>Viridiplantae</taxon>
        <taxon>Streptophyta</taxon>
        <taxon>Embryophyta</taxon>
        <taxon>Tracheophyta</taxon>
        <taxon>Spermatophyta</taxon>
        <taxon>Magnoliopsida</taxon>
        <taxon>eudicotyledons</taxon>
        <taxon>Gunneridae</taxon>
        <taxon>Pentapetalae</taxon>
        <taxon>asterids</taxon>
        <taxon>lamiids</taxon>
        <taxon>Lamiales</taxon>
        <taxon>Lamiaceae</taxon>
        <taxon>Nepetoideae</taxon>
        <taxon>Mentheae</taxon>
        <taxon>Salviinae</taxon>
        <taxon>Salvia</taxon>
        <taxon>Salvia subgen. Calosphace</taxon>
        <taxon>core Calosphace</taxon>
    </lineage>
</organism>
<dbReference type="Proteomes" id="UP000298416">
    <property type="component" value="Unassembled WGS sequence"/>
</dbReference>
<dbReference type="EMBL" id="PNBA02000003">
    <property type="protein sequence ID" value="KAG6430391.1"/>
    <property type="molecule type" value="Genomic_DNA"/>
</dbReference>
<comment type="caution">
    <text evidence="2">The sequence shown here is derived from an EMBL/GenBank/DDBJ whole genome shotgun (WGS) entry which is preliminary data.</text>
</comment>
<sequence>MIEEIEDGLHSSRYYAQSKEEVEVDEDGDEATSSSMLLSSSIKPDRNIALLDDYEMQEMDYVSDDPNHRSGYVAGDGGEPRAHGGAVHEGDAFLGLELEEAAFDAGELEGFLGIEGPTALELGRPAWGDVLVKEFGDGFKDFESDAEVALEEGIDPD</sequence>
<feature type="region of interest" description="Disordered" evidence="1">
    <location>
        <begin position="1"/>
        <end position="38"/>
    </location>
</feature>
<feature type="region of interest" description="Disordered" evidence="1">
    <location>
        <begin position="61"/>
        <end position="86"/>
    </location>
</feature>